<keyword evidence="5" id="KW-0949">S-adenosyl-L-methionine</keyword>
<evidence type="ECO:0000259" key="9">
    <source>
        <dbReference type="Pfam" id="PF00590"/>
    </source>
</evidence>
<comment type="caution">
    <text evidence="10">The sequence shown here is derived from an EMBL/GenBank/DDBJ whole genome shotgun (WGS) entry which is preliminary data.</text>
</comment>
<dbReference type="RefSeq" id="WP_130458931.1">
    <property type="nucleotide sequence ID" value="NZ_SHKM01000001.1"/>
</dbReference>
<protein>
    <recommendedName>
        <fullName evidence="2">uroporphyrinogen-III C-methyltransferase</fullName>
        <ecNumber evidence="2">2.1.1.107</ecNumber>
    </recommendedName>
</protein>
<dbReference type="InterPro" id="IPR014776">
    <property type="entry name" value="4pyrrole_Mease_sub2"/>
</dbReference>
<evidence type="ECO:0000313" key="10">
    <source>
        <dbReference type="EMBL" id="RZT90520.1"/>
    </source>
</evidence>
<evidence type="ECO:0000256" key="3">
    <source>
        <dbReference type="ARBA" id="ARBA00022603"/>
    </source>
</evidence>
<dbReference type="InterPro" id="IPR035996">
    <property type="entry name" value="4pyrrol_Methylase_sf"/>
</dbReference>
<evidence type="ECO:0000256" key="6">
    <source>
        <dbReference type="ARBA" id="ARBA00023244"/>
    </source>
</evidence>
<keyword evidence="3 8" id="KW-0489">Methyltransferase</keyword>
<dbReference type="InterPro" id="IPR000878">
    <property type="entry name" value="4pyrrol_Mease"/>
</dbReference>
<dbReference type="InterPro" id="IPR003043">
    <property type="entry name" value="Uropor_MeTrfase_CS"/>
</dbReference>
<evidence type="ECO:0000256" key="1">
    <source>
        <dbReference type="ARBA" id="ARBA00005879"/>
    </source>
</evidence>
<organism evidence="10 11">
    <name type="scientific">Azospira oryzae</name>
    <dbReference type="NCBI Taxonomy" id="146939"/>
    <lineage>
        <taxon>Bacteria</taxon>
        <taxon>Pseudomonadati</taxon>
        <taxon>Pseudomonadota</taxon>
        <taxon>Betaproteobacteria</taxon>
        <taxon>Rhodocyclales</taxon>
        <taxon>Rhodocyclaceae</taxon>
        <taxon>Azospira</taxon>
    </lineage>
</organism>
<dbReference type="PROSITE" id="PS00840">
    <property type="entry name" value="SUMT_2"/>
    <property type="match status" value="1"/>
</dbReference>
<dbReference type="PANTHER" id="PTHR45790:SF1">
    <property type="entry name" value="SIROHEME SYNTHASE"/>
    <property type="match status" value="1"/>
</dbReference>
<evidence type="ECO:0000256" key="8">
    <source>
        <dbReference type="RuleBase" id="RU003960"/>
    </source>
</evidence>
<dbReference type="InterPro" id="IPR050161">
    <property type="entry name" value="Siro_Cobalamin_biosynth"/>
</dbReference>
<comment type="pathway">
    <text evidence="7">Porphyrin-containing compound metabolism; siroheme biosynthesis; precorrin-2 from uroporphyrinogen III: step 1/1.</text>
</comment>
<gene>
    <name evidence="10" type="ORF">EV678_1337</name>
</gene>
<dbReference type="NCBIfam" id="NF004790">
    <property type="entry name" value="PRK06136.1"/>
    <property type="match status" value="1"/>
</dbReference>
<evidence type="ECO:0000313" key="11">
    <source>
        <dbReference type="Proteomes" id="UP000292136"/>
    </source>
</evidence>
<comment type="similarity">
    <text evidence="1 8">Belongs to the precorrin methyltransferase family.</text>
</comment>
<accession>A0ABY0IUA8</accession>
<evidence type="ECO:0000256" key="4">
    <source>
        <dbReference type="ARBA" id="ARBA00022679"/>
    </source>
</evidence>
<keyword evidence="11" id="KW-1185">Reference proteome</keyword>
<dbReference type="PANTHER" id="PTHR45790">
    <property type="entry name" value="SIROHEME SYNTHASE-RELATED"/>
    <property type="match status" value="1"/>
</dbReference>
<sequence>MLMPDPNRTHPALPGTVYLVGGGPGDPDLLTVRAARLIAQADVLVYDHLIGDGILDLARPDAEIIYAGKEASKHTLPQDDINHLLVQLAQKYRCVVRLKGGDPFIFGRGGEELEILARHGVPFQVVPGVTAAAGCAAYAGFPLTHRDHAQVLVFATGHLKDGTVNLDWQALARPKQTVVFYMGIAGLGEISRQMIAHGLPPQTPAGVVQQGTTRQQRVVVADLATLEAKVQEAGITTPALIFVGGVLQLQPQLSWFEPQAAAETA</sequence>
<keyword evidence="4 8" id="KW-0808">Transferase</keyword>
<dbReference type="EC" id="2.1.1.107" evidence="2"/>
<evidence type="ECO:0000256" key="2">
    <source>
        <dbReference type="ARBA" id="ARBA00012162"/>
    </source>
</evidence>
<keyword evidence="6" id="KW-0627">Porphyrin biosynthesis</keyword>
<dbReference type="InterPro" id="IPR014777">
    <property type="entry name" value="4pyrrole_Mease_sub1"/>
</dbReference>
<dbReference type="InterPro" id="IPR006366">
    <property type="entry name" value="CobA/CysG_C"/>
</dbReference>
<dbReference type="NCBIfam" id="TIGR01469">
    <property type="entry name" value="cobA_cysG_Cterm"/>
    <property type="match status" value="1"/>
</dbReference>
<proteinExistence type="inferred from homology"/>
<name>A0ABY0IUA8_9RHOO</name>
<reference evidence="10 11" key="1">
    <citation type="submission" date="2019-02" db="EMBL/GenBank/DDBJ databases">
        <title>Genomic Encyclopedia of Type Strains, Phase IV (KMG-IV): sequencing the most valuable type-strain genomes for metagenomic binning, comparative biology and taxonomic classification.</title>
        <authorList>
            <person name="Goeker M."/>
        </authorList>
    </citation>
    <scope>NUCLEOTIDE SEQUENCE [LARGE SCALE GENOMIC DNA]</scope>
    <source>
        <strain evidence="10 11">DSM 21223</strain>
    </source>
</reference>
<feature type="domain" description="Tetrapyrrole methylase" evidence="9">
    <location>
        <begin position="16"/>
        <end position="226"/>
    </location>
</feature>
<dbReference type="Proteomes" id="UP000292136">
    <property type="component" value="Unassembled WGS sequence"/>
</dbReference>
<dbReference type="SUPFAM" id="SSF53790">
    <property type="entry name" value="Tetrapyrrole methylase"/>
    <property type="match status" value="1"/>
</dbReference>
<evidence type="ECO:0000256" key="7">
    <source>
        <dbReference type="ARBA" id="ARBA00025705"/>
    </source>
</evidence>
<evidence type="ECO:0000256" key="5">
    <source>
        <dbReference type="ARBA" id="ARBA00022691"/>
    </source>
</evidence>
<dbReference type="CDD" id="cd11642">
    <property type="entry name" value="SUMT"/>
    <property type="match status" value="1"/>
</dbReference>
<dbReference type="Pfam" id="PF00590">
    <property type="entry name" value="TP_methylase"/>
    <property type="match status" value="1"/>
</dbReference>
<dbReference type="Gene3D" id="3.30.950.10">
    <property type="entry name" value="Methyltransferase, Cobalt-precorrin-4 Transmethylase, Domain 2"/>
    <property type="match status" value="1"/>
</dbReference>
<dbReference type="Gene3D" id="3.40.1010.10">
    <property type="entry name" value="Cobalt-precorrin-4 Transmethylase, Domain 1"/>
    <property type="match status" value="1"/>
</dbReference>
<dbReference type="EMBL" id="SHKM01000001">
    <property type="protein sequence ID" value="RZT90520.1"/>
    <property type="molecule type" value="Genomic_DNA"/>
</dbReference>